<evidence type="ECO:0000256" key="1">
    <source>
        <dbReference type="SAM" id="SignalP"/>
    </source>
</evidence>
<comment type="caution">
    <text evidence="3">The sequence shown here is derived from an EMBL/GenBank/DDBJ whole genome shotgun (WGS) entry which is preliminary data.</text>
</comment>
<protein>
    <submittedName>
        <fullName evidence="3">Type-F conjugative transfer system pilin assembly protein TrbC</fullName>
    </submittedName>
</protein>
<dbReference type="NCBIfam" id="TIGR02742">
    <property type="entry name" value="TrbC_Ftype"/>
    <property type="match status" value="1"/>
</dbReference>
<evidence type="ECO:0000313" key="2">
    <source>
        <dbReference type="EMBL" id="HAU1880612.1"/>
    </source>
</evidence>
<feature type="chain" id="PRO_5042699487" evidence="1">
    <location>
        <begin position="25"/>
        <end position="223"/>
    </location>
</feature>
<dbReference type="InterPro" id="IPR019106">
    <property type="entry name" value="T4SS_TrbC"/>
</dbReference>
<dbReference type="Pfam" id="PF09673">
    <property type="entry name" value="TrbC_Ftype"/>
    <property type="match status" value="1"/>
</dbReference>
<dbReference type="Proteomes" id="UP000866496">
    <property type="component" value="Unassembled WGS sequence"/>
</dbReference>
<reference evidence="2" key="3">
    <citation type="submission" date="2019-10" db="EMBL/GenBank/DDBJ databases">
        <authorList>
            <consortium name="NCBI Pathogen Detection Project"/>
        </authorList>
    </citation>
    <scope>NUCLEOTIDE SEQUENCE</scope>
    <source>
        <strain evidence="2">AZ00058701</strain>
    </source>
</reference>
<name>A0A2S6EY32_LEGPN</name>
<dbReference type="AlphaFoldDB" id="A0A2S6EY32"/>
<organism evidence="3 4">
    <name type="scientific">Legionella pneumophila</name>
    <dbReference type="NCBI Taxonomy" id="446"/>
    <lineage>
        <taxon>Bacteria</taxon>
        <taxon>Pseudomonadati</taxon>
        <taxon>Pseudomonadota</taxon>
        <taxon>Gammaproteobacteria</taxon>
        <taxon>Legionellales</taxon>
        <taxon>Legionellaceae</taxon>
        <taxon>Legionella</taxon>
    </lineage>
</organism>
<reference evidence="2" key="1">
    <citation type="journal article" date="2018" name="Genome Biol.">
        <title>SKESA: strategic k-mer extension for scrupulous assemblies.</title>
        <authorList>
            <person name="Souvorov A."/>
            <person name="Agarwala R."/>
            <person name="Lipman D.J."/>
        </authorList>
    </citation>
    <scope>NUCLEOTIDE SEQUENCE</scope>
    <source>
        <strain evidence="2">AZ00058701</strain>
    </source>
</reference>
<gene>
    <name evidence="3" type="primary">trbC</name>
    <name evidence="3" type="ORF">C3928_10640</name>
    <name evidence="2" type="ORF">JBJ86_10200</name>
</gene>
<dbReference type="InterPro" id="IPR014113">
    <property type="entry name" value="T4SS_TrbC_subgr"/>
</dbReference>
<evidence type="ECO:0000313" key="4">
    <source>
        <dbReference type="Proteomes" id="UP000239239"/>
    </source>
</evidence>
<reference evidence="3 4" key="2">
    <citation type="submission" date="2018-02" db="EMBL/GenBank/DDBJ databases">
        <title>Draft genome sequences of four Legionella pneumophila clinical strains isolated in Ontario.</title>
        <authorList>
            <person name="Fortuna A."/>
            <person name="Ramnarine R."/>
            <person name="Li A."/>
            <person name="Frantz C."/>
            <person name="Mallo G."/>
        </authorList>
    </citation>
    <scope>NUCLEOTIDE SEQUENCE [LARGE SCALE GENOMIC DNA]</scope>
    <source>
        <strain evidence="3 4">LG61</strain>
    </source>
</reference>
<proteinExistence type="predicted"/>
<feature type="signal peptide" evidence="1">
    <location>
        <begin position="1"/>
        <end position="24"/>
    </location>
</feature>
<sequence>MMKTIRMNTSFLVALFLLSFPALAEDEAYIASIEANTKNRANAFTNEIKQISKSLETSEKSGQIAEFTGEMHQVIKTQEPIVTHLKKVSQVLVFLSFSMPEKSLKAWLLQCKKSGATPVIRGLIHNSFKETMTAIQTLSKKTGIGMQLDPILFKTFDIAMVPAVVYVKDTPACPANMDCKPVSYDSLYGDVSLDYALEKMRGDEQSEDPVLDQMILRLRGELI</sequence>
<dbReference type="EMBL" id="DACWHX010000011">
    <property type="protein sequence ID" value="HAU1880612.1"/>
    <property type="molecule type" value="Genomic_DNA"/>
</dbReference>
<dbReference type="Proteomes" id="UP000239239">
    <property type="component" value="Unassembled WGS sequence"/>
</dbReference>
<accession>A0A2S6EY32</accession>
<dbReference type="OrthoDB" id="6854459at2"/>
<keyword evidence="1" id="KW-0732">Signal</keyword>
<evidence type="ECO:0000313" key="3">
    <source>
        <dbReference type="EMBL" id="PPK30080.1"/>
    </source>
</evidence>
<dbReference type="EMBL" id="PQWY01000015">
    <property type="protein sequence ID" value="PPK30080.1"/>
    <property type="molecule type" value="Genomic_DNA"/>
</dbReference>